<dbReference type="InterPro" id="IPR001298">
    <property type="entry name" value="Filamin/ABP280_rpt"/>
</dbReference>
<evidence type="ECO:0000256" key="4">
    <source>
        <dbReference type="ARBA" id="ARBA00022679"/>
    </source>
</evidence>
<dbReference type="EMBL" id="JBJQND010000012">
    <property type="protein sequence ID" value="KAL3859889.1"/>
    <property type="molecule type" value="Genomic_DNA"/>
</dbReference>
<comment type="pathway">
    <text evidence="1">Protein modification; protein glycosylation.</text>
</comment>
<protein>
    <recommendedName>
        <fullName evidence="11">Glycosyl transferase CAP10 domain-containing protein</fullName>
    </recommendedName>
</protein>
<dbReference type="Pfam" id="PF00630">
    <property type="entry name" value="Filamin"/>
    <property type="match status" value="1"/>
</dbReference>
<dbReference type="FunFam" id="2.60.40.10:FF:000419">
    <property type="entry name" value="KDEL (Lys-Asp-Glu-Leu) containing 1"/>
    <property type="match status" value="1"/>
</dbReference>
<keyword evidence="6" id="KW-0256">Endoplasmic reticulum</keyword>
<evidence type="ECO:0000256" key="1">
    <source>
        <dbReference type="ARBA" id="ARBA00004922"/>
    </source>
</evidence>
<dbReference type="InterPro" id="IPR006598">
    <property type="entry name" value="CAP10"/>
</dbReference>
<dbReference type="PANTHER" id="PTHR12203:SF122">
    <property type="entry name" value="GLYCOSYL TRANSFERASE CAP10 DOMAIN-CONTAINING PROTEIN"/>
    <property type="match status" value="1"/>
</dbReference>
<keyword evidence="5" id="KW-0732">Signal</keyword>
<feature type="repeat" description="Filamin" evidence="10">
    <location>
        <begin position="35"/>
        <end position="141"/>
    </location>
</feature>
<keyword evidence="13" id="KW-1185">Reference proteome</keyword>
<comment type="caution">
    <text evidence="12">The sequence shown here is derived from an EMBL/GenBank/DDBJ whole genome shotgun (WGS) entry which is preliminary data.</text>
</comment>
<dbReference type="InterPro" id="IPR017868">
    <property type="entry name" value="Filamin/ABP280_repeat-like"/>
</dbReference>
<dbReference type="InterPro" id="IPR013783">
    <property type="entry name" value="Ig-like_fold"/>
</dbReference>
<dbReference type="SMART" id="SM00672">
    <property type="entry name" value="CAP10"/>
    <property type="match status" value="1"/>
</dbReference>
<sequence>MLRWHTMHIQVMWRMLVLVASLYVWCTGQNLLVRVAEIDVTKTIVWGPGLKSDFFVPARYFFIQAVDTNGDNITSSLGGDSFEINLSHPTESRIRARTQVLDRQDGSYIGRFRLYATVKDMKIMILYKGKHVANSPYMLKGMLYHEKCDCPDPSLKHWLTVMKCPQSIHQIKQDLSVYKDIDLDAVAKEAISRFSNAGMHSLCHYKIIDNKIYRKTHGQHVGFKMFSDAILLSITRKVQLPDIEFFVNLGDWPLEKRKVSENPLPIFSWCGSDDTRDIVMPTYDLAESTQEMMQRVSLDVLSAMGNSGPPWQNKTNKGFWRGRDSRQERLDLVVMSRAEPELIDAALTHMFFFPKDDMKYGELVKSISFFDFFQHKYQINIDGTVAAYRFPYLLAGDSVVLKHDSIYYEHFYKQLKAYEHYIPFKRDLSDLKEKLKWAKDNDEKAQQISRNGRQFVMDHLLPKNIFCYHVKLFQEFAKKLLYKPKAADDTWELVEQPHDHDSQCECHWKNMKQKDEL</sequence>
<evidence type="ECO:0000256" key="3">
    <source>
        <dbReference type="ARBA" id="ARBA00022676"/>
    </source>
</evidence>
<feature type="domain" description="Glycosyl transferase CAP10" evidence="11">
    <location>
        <begin position="239"/>
        <end position="483"/>
    </location>
</feature>
<evidence type="ECO:0000256" key="8">
    <source>
        <dbReference type="ARBA" id="ARBA00047553"/>
    </source>
</evidence>
<comment type="catalytic activity">
    <reaction evidence="8">
        <text>L-seryl-[EGF-like domain protein] + UDP-alpha-D-xylose = 3-O-(beta-D-xylosyl)-L-seryl-[EGF-like domain protein] + UDP + H(+)</text>
        <dbReference type="Rhea" id="RHEA:62016"/>
        <dbReference type="Rhea" id="RHEA-COMP:16010"/>
        <dbReference type="Rhea" id="RHEA-COMP:16011"/>
        <dbReference type="ChEBI" id="CHEBI:15378"/>
        <dbReference type="ChEBI" id="CHEBI:29999"/>
        <dbReference type="ChEBI" id="CHEBI:57632"/>
        <dbReference type="ChEBI" id="CHEBI:58223"/>
        <dbReference type="ChEBI" id="CHEBI:132085"/>
    </reaction>
</comment>
<organism evidence="12 13">
    <name type="scientific">Sinanodonta woodiana</name>
    <name type="common">Chinese pond mussel</name>
    <name type="synonym">Anodonta woodiana</name>
    <dbReference type="NCBI Taxonomy" id="1069815"/>
    <lineage>
        <taxon>Eukaryota</taxon>
        <taxon>Metazoa</taxon>
        <taxon>Spiralia</taxon>
        <taxon>Lophotrochozoa</taxon>
        <taxon>Mollusca</taxon>
        <taxon>Bivalvia</taxon>
        <taxon>Autobranchia</taxon>
        <taxon>Heteroconchia</taxon>
        <taxon>Palaeoheterodonta</taxon>
        <taxon>Unionida</taxon>
        <taxon>Unionoidea</taxon>
        <taxon>Unionidae</taxon>
        <taxon>Unioninae</taxon>
        <taxon>Sinanodonta</taxon>
    </lineage>
</organism>
<dbReference type="SUPFAM" id="SSF81296">
    <property type="entry name" value="E set domains"/>
    <property type="match status" value="1"/>
</dbReference>
<dbReference type="Pfam" id="PF05686">
    <property type="entry name" value="Glyco_transf_90"/>
    <property type="match status" value="1"/>
</dbReference>
<evidence type="ECO:0000256" key="6">
    <source>
        <dbReference type="ARBA" id="ARBA00022824"/>
    </source>
</evidence>
<evidence type="ECO:0000256" key="5">
    <source>
        <dbReference type="ARBA" id="ARBA00022729"/>
    </source>
</evidence>
<keyword evidence="3" id="KW-0328">Glycosyltransferase</keyword>
<dbReference type="GO" id="GO:0016757">
    <property type="term" value="F:glycosyltransferase activity"/>
    <property type="evidence" value="ECO:0007669"/>
    <property type="project" value="UniProtKB-KW"/>
</dbReference>
<dbReference type="Proteomes" id="UP001634394">
    <property type="component" value="Unassembled WGS sequence"/>
</dbReference>
<keyword evidence="4" id="KW-0808">Transferase</keyword>
<evidence type="ECO:0000259" key="11">
    <source>
        <dbReference type="SMART" id="SM00672"/>
    </source>
</evidence>
<reference evidence="12 13" key="1">
    <citation type="submission" date="2024-11" db="EMBL/GenBank/DDBJ databases">
        <title>Chromosome-level genome assembly of the freshwater bivalve Anodonta woodiana.</title>
        <authorList>
            <person name="Chen X."/>
        </authorList>
    </citation>
    <scope>NUCLEOTIDE SEQUENCE [LARGE SCALE GENOMIC DNA]</scope>
    <source>
        <strain evidence="12">MN2024</strain>
        <tissue evidence="12">Gills</tissue>
    </source>
</reference>
<evidence type="ECO:0000313" key="12">
    <source>
        <dbReference type="EMBL" id="KAL3859889.1"/>
    </source>
</evidence>
<keyword evidence="7" id="KW-0325">Glycoprotein</keyword>
<accession>A0ABD3VE76</accession>
<evidence type="ECO:0000256" key="7">
    <source>
        <dbReference type="ARBA" id="ARBA00023180"/>
    </source>
</evidence>
<dbReference type="Gene3D" id="2.60.40.10">
    <property type="entry name" value="Immunoglobulins"/>
    <property type="match status" value="1"/>
</dbReference>
<dbReference type="AlphaFoldDB" id="A0ABD3VE76"/>
<dbReference type="InterPro" id="IPR051091">
    <property type="entry name" value="O-Glucosyltr/Glycosyltrsf_90"/>
</dbReference>
<name>A0ABD3VE76_SINWO</name>
<evidence type="ECO:0000256" key="9">
    <source>
        <dbReference type="ARBA" id="ARBA00049246"/>
    </source>
</evidence>
<comment type="similarity">
    <text evidence="2">Belongs to the KDELC family.</text>
</comment>
<gene>
    <name evidence="12" type="ORF">ACJMK2_010074</name>
</gene>
<comment type="catalytic activity">
    <reaction evidence="9">
        <text>L-seryl-[EGF-like domain protein] + UDP-alpha-D-glucose = 3-O-(beta-D-glucosyl)-L-seryl-[EGF-like domain protein] + UDP + H(+)</text>
        <dbReference type="Rhea" id="RHEA:58116"/>
        <dbReference type="Rhea" id="RHEA-COMP:14610"/>
        <dbReference type="Rhea" id="RHEA-COMP:16010"/>
        <dbReference type="ChEBI" id="CHEBI:15378"/>
        <dbReference type="ChEBI" id="CHEBI:29999"/>
        <dbReference type="ChEBI" id="CHEBI:58223"/>
        <dbReference type="ChEBI" id="CHEBI:58885"/>
        <dbReference type="ChEBI" id="CHEBI:140576"/>
    </reaction>
</comment>
<dbReference type="SMART" id="SM00557">
    <property type="entry name" value="IG_FLMN"/>
    <property type="match status" value="1"/>
</dbReference>
<evidence type="ECO:0000256" key="10">
    <source>
        <dbReference type="PROSITE-ProRule" id="PRU00087"/>
    </source>
</evidence>
<dbReference type="PANTHER" id="PTHR12203">
    <property type="entry name" value="KDEL LYS-ASP-GLU-LEU CONTAINING - RELATED"/>
    <property type="match status" value="1"/>
</dbReference>
<evidence type="ECO:0000256" key="2">
    <source>
        <dbReference type="ARBA" id="ARBA00006063"/>
    </source>
</evidence>
<proteinExistence type="inferred from homology"/>
<dbReference type="InterPro" id="IPR014756">
    <property type="entry name" value="Ig_E-set"/>
</dbReference>
<dbReference type="PROSITE" id="PS50194">
    <property type="entry name" value="FILAMIN_REPEAT"/>
    <property type="match status" value="1"/>
</dbReference>
<evidence type="ECO:0000313" key="13">
    <source>
        <dbReference type="Proteomes" id="UP001634394"/>
    </source>
</evidence>